<dbReference type="PANTHER" id="PTHR33755">
    <property type="entry name" value="TOXIN PARE1-RELATED"/>
    <property type="match status" value="1"/>
</dbReference>
<evidence type="ECO:0000256" key="3">
    <source>
        <dbReference type="PIRNR" id="PIRNR029218"/>
    </source>
</evidence>
<dbReference type="Proteomes" id="UP000305526">
    <property type="component" value="Unassembled WGS sequence"/>
</dbReference>
<dbReference type="PIRSF" id="PIRSF029218">
    <property type="entry name" value="ParE"/>
    <property type="match status" value="1"/>
</dbReference>
<sequence>MYKLSKLAEHDFAKITRYSLINFGAQKASDYLLSLENALLRLATSPLIGKKCTAIDTTLMSFPHQQHTIFYRVRKNDIFVVRILHQQMETKLHISYN</sequence>
<evidence type="ECO:0000256" key="1">
    <source>
        <dbReference type="ARBA" id="ARBA00006226"/>
    </source>
</evidence>
<evidence type="ECO:0000313" key="6">
    <source>
        <dbReference type="Proteomes" id="UP000294619"/>
    </source>
</evidence>
<dbReference type="Gene3D" id="3.30.2310.20">
    <property type="entry name" value="RelE-like"/>
    <property type="match status" value="1"/>
</dbReference>
<dbReference type="EMBL" id="VDGV01000058">
    <property type="protein sequence ID" value="TNG91545.1"/>
    <property type="molecule type" value="Genomic_DNA"/>
</dbReference>
<comment type="similarity">
    <text evidence="1 3">Belongs to the RelE toxin family.</text>
</comment>
<dbReference type="EMBL" id="SMCP01000006">
    <property type="protein sequence ID" value="TCV86458.1"/>
    <property type="molecule type" value="Genomic_DNA"/>
</dbReference>
<comment type="caution">
    <text evidence="4">The sequence shown here is derived from an EMBL/GenBank/DDBJ whole genome shotgun (WGS) entry which is preliminary data.</text>
</comment>
<organism evidence="4 6">
    <name type="scientific">Testudinibacter aquarius</name>
    <dbReference type="NCBI Taxonomy" id="1524974"/>
    <lineage>
        <taxon>Bacteria</taxon>
        <taxon>Pseudomonadati</taxon>
        <taxon>Pseudomonadota</taxon>
        <taxon>Gammaproteobacteria</taxon>
        <taxon>Pasteurellales</taxon>
        <taxon>Pasteurellaceae</taxon>
        <taxon>Testudinibacter</taxon>
    </lineage>
</organism>
<gene>
    <name evidence="4" type="ORF">EDC16_1063</name>
    <name evidence="5" type="ORF">FHQ21_07295</name>
</gene>
<evidence type="ECO:0000313" key="4">
    <source>
        <dbReference type="EMBL" id="TCV86458.1"/>
    </source>
</evidence>
<dbReference type="Pfam" id="PF05016">
    <property type="entry name" value="ParE_toxin"/>
    <property type="match status" value="1"/>
</dbReference>
<dbReference type="Proteomes" id="UP000294619">
    <property type="component" value="Unassembled WGS sequence"/>
</dbReference>
<dbReference type="PANTHER" id="PTHR33755:SF3">
    <property type="entry name" value="TOXIN"/>
    <property type="match status" value="1"/>
</dbReference>
<keyword evidence="2" id="KW-1277">Toxin-antitoxin system</keyword>
<protein>
    <recommendedName>
        <fullName evidence="3">Toxin</fullName>
    </recommendedName>
</protein>
<reference evidence="5 7" key="2">
    <citation type="submission" date="2019-05" db="EMBL/GenBank/DDBJ databases">
        <title>Pasteurellaceae isolates from reptiles.</title>
        <authorList>
            <person name="Bojesen A.M."/>
            <person name="Lund E."/>
        </authorList>
    </citation>
    <scope>NUCLEOTIDE SEQUENCE [LARGE SCALE GENOMIC DNA]</scope>
    <source>
        <strain evidence="5 7">ELNT2x</strain>
    </source>
</reference>
<dbReference type="AlphaFoldDB" id="A0A4R3Y6G6"/>
<evidence type="ECO:0000256" key="2">
    <source>
        <dbReference type="ARBA" id="ARBA00022649"/>
    </source>
</evidence>
<proteinExistence type="inferred from homology"/>
<reference evidence="4 6" key="1">
    <citation type="submission" date="2019-03" db="EMBL/GenBank/DDBJ databases">
        <title>Genomic Encyclopedia of Type Strains, Phase IV (KMG-IV): sequencing the most valuable type-strain genomes for metagenomic binning, comparative biology and taxonomic classification.</title>
        <authorList>
            <person name="Goeker M."/>
        </authorList>
    </citation>
    <scope>NUCLEOTIDE SEQUENCE [LARGE SCALE GENOMIC DNA]</scope>
    <source>
        <strain evidence="4 6">DSM 28140</strain>
    </source>
</reference>
<evidence type="ECO:0000313" key="7">
    <source>
        <dbReference type="Proteomes" id="UP000305526"/>
    </source>
</evidence>
<dbReference type="InterPro" id="IPR007712">
    <property type="entry name" value="RelE/ParE_toxin"/>
</dbReference>
<dbReference type="RefSeq" id="WP_132966937.1">
    <property type="nucleotide sequence ID" value="NZ_LEKL01000038.1"/>
</dbReference>
<name>A0A4R3Y6G6_9PAST</name>
<dbReference type="InterPro" id="IPR051803">
    <property type="entry name" value="TA_system_RelE-like_toxin"/>
</dbReference>
<keyword evidence="7" id="KW-1185">Reference proteome</keyword>
<evidence type="ECO:0000313" key="5">
    <source>
        <dbReference type="EMBL" id="TNG91545.1"/>
    </source>
</evidence>
<accession>A0A4R3Y6G6</accession>
<dbReference type="InterPro" id="IPR028344">
    <property type="entry name" value="ParE1/4"/>
</dbReference>
<dbReference type="InterPro" id="IPR035093">
    <property type="entry name" value="RelE/ParE_toxin_dom_sf"/>
</dbReference>